<evidence type="ECO:0000313" key="2">
    <source>
        <dbReference type="EMBL" id="CDL08374.1"/>
    </source>
</evidence>
<dbReference type="GO" id="GO:0009035">
    <property type="term" value="F:type I site-specific deoxyribonuclease activity"/>
    <property type="evidence" value="ECO:0007669"/>
    <property type="project" value="UniProtKB-EC"/>
</dbReference>
<protein>
    <submittedName>
        <fullName evidence="2">Type I restriction-modification system,restriction subunit R</fullName>
        <ecNumber evidence="2">3.1.21.3</ecNumber>
    </submittedName>
</protein>
<dbReference type="Proteomes" id="UP000019183">
    <property type="component" value="Unassembled WGS sequence"/>
</dbReference>
<keyword evidence="3" id="KW-1185">Reference proteome</keyword>
<dbReference type="EC" id="3.1.21.3" evidence="2"/>
<proteinExistence type="predicted"/>
<comment type="caution">
    <text evidence="2">The sequence shown here is derived from an EMBL/GenBank/DDBJ whole genome shotgun (WGS) entry which is preliminary data.</text>
</comment>
<evidence type="ECO:0000313" key="3">
    <source>
        <dbReference type="Proteomes" id="UP000019183"/>
    </source>
</evidence>
<dbReference type="InterPro" id="IPR021810">
    <property type="entry name" value="T1RH-like_C"/>
</dbReference>
<organism evidence="2 3">
    <name type="scientific">Klebsiella pneumoniae IS43</name>
    <dbReference type="NCBI Taxonomy" id="1432552"/>
    <lineage>
        <taxon>Bacteria</taxon>
        <taxon>Pseudomonadati</taxon>
        <taxon>Pseudomonadota</taxon>
        <taxon>Gammaproteobacteria</taxon>
        <taxon>Enterobacterales</taxon>
        <taxon>Enterobacteriaceae</taxon>
        <taxon>Klebsiella/Raoultella group</taxon>
        <taxon>Klebsiella</taxon>
        <taxon>Klebsiella pneumoniae complex</taxon>
    </lineage>
</organism>
<dbReference type="EMBL" id="CBWK010000188">
    <property type="protein sequence ID" value="CDL08374.1"/>
    <property type="molecule type" value="Genomic_DNA"/>
</dbReference>
<accession>W1DJY5</accession>
<keyword evidence="2" id="KW-0378">Hydrolase</keyword>
<evidence type="ECO:0000259" key="1">
    <source>
        <dbReference type="Pfam" id="PF11867"/>
    </source>
</evidence>
<dbReference type="Pfam" id="PF11867">
    <property type="entry name" value="T1RH-like_C"/>
    <property type="match status" value="1"/>
</dbReference>
<reference evidence="2" key="1">
    <citation type="submission" date="2013-10" db="EMBL/GenBank/DDBJ databases">
        <title>Antibiotic resistance diversity of beta-lactamase producers in the General Hospital Vienna.</title>
        <authorList>
            <person name="Barisic I."/>
            <person name="Mitteregger D."/>
            <person name="Hirschl A.M."/>
            <person name="Noehammer C."/>
            <person name="Wiesinger-Mayr H."/>
        </authorList>
    </citation>
    <scope>NUCLEOTIDE SEQUENCE [LARGE SCALE GENOMIC DNA]</scope>
    <source>
        <strain evidence="2">IS43</strain>
    </source>
</reference>
<sequence length="98" mass="11595">MIQSHKLIEMLESSIHKYHNKILTAAEVIEELINLSKEIHEMDKEPKEMGLSDYEYAFYTAIANNDSAKQVMEKDKLRELAVVLYEKVKEKRFNRLDH</sequence>
<name>W1DJY5_KLEPN</name>
<dbReference type="AlphaFoldDB" id="W1DJY5"/>
<feature type="domain" description="Type I restriction enzyme HindI endonuclease subunit-like C-terminal" evidence="1">
    <location>
        <begin position="2"/>
        <end position="91"/>
    </location>
</feature>